<organism evidence="1 2">
    <name type="scientific">Hominibacterium faecale</name>
    <dbReference type="NCBI Taxonomy" id="2839743"/>
    <lineage>
        <taxon>Bacteria</taxon>
        <taxon>Bacillati</taxon>
        <taxon>Bacillota</taxon>
        <taxon>Clostridia</taxon>
        <taxon>Peptostreptococcales</taxon>
        <taxon>Anaerovoracaceae</taxon>
        <taxon>Hominibacterium</taxon>
    </lineage>
</organism>
<dbReference type="Proteomes" id="UP001065549">
    <property type="component" value="Unassembled WGS sequence"/>
</dbReference>
<comment type="caution">
    <text evidence="1">The sequence shown here is derived from an EMBL/GenBank/DDBJ whole genome shotgun (WGS) entry which is preliminary data.</text>
</comment>
<sequence>MRLIDADKLKRDLIAAVYSANNPKGVAEVIKIVEDQPTAYDVRALEQQRQVAGMNKREAIIQLEYEATSLQGMLQEGGKAGKFANKRVKALDMAIEALEKQVAKNVITIHSIKEDVNVGNVAFRKGCKLTKCPVCGKFLSNDKYCRYCGQRLKWEVQNDYPL</sequence>
<accession>A0A9J6R015</accession>
<keyword evidence="2" id="KW-1185">Reference proteome</keyword>
<gene>
    <name evidence="1" type="ORF">OBO34_22195</name>
</gene>
<dbReference type="AlphaFoldDB" id="A0A9J6R015"/>
<evidence type="ECO:0000313" key="1">
    <source>
        <dbReference type="EMBL" id="MCU7381029.1"/>
    </source>
</evidence>
<evidence type="ECO:0000313" key="2">
    <source>
        <dbReference type="Proteomes" id="UP001065549"/>
    </source>
</evidence>
<protein>
    <submittedName>
        <fullName evidence="1">Uncharacterized protein</fullName>
    </submittedName>
</protein>
<dbReference type="EMBL" id="JAOSHN010000023">
    <property type="protein sequence ID" value="MCU7381029.1"/>
    <property type="molecule type" value="Genomic_DNA"/>
</dbReference>
<proteinExistence type="predicted"/>
<name>A0A9J6R015_9FIRM</name>
<dbReference type="RefSeq" id="WP_269478908.1">
    <property type="nucleotide sequence ID" value="NZ_JAOSHN010000023.1"/>
</dbReference>
<reference evidence="1" key="1">
    <citation type="submission" date="2022-09" db="EMBL/GenBank/DDBJ databases">
        <title>Culturomic study of gut microbiota in children with autism spectrum disorder.</title>
        <authorList>
            <person name="Efimov B.A."/>
            <person name="Chaplin A.V."/>
            <person name="Sokolova S.R."/>
            <person name="Pikina A.P."/>
            <person name="Korzhanova M."/>
            <person name="Belova V."/>
            <person name="Korostin D."/>
        </authorList>
    </citation>
    <scope>NUCLEOTIDE SEQUENCE</scope>
    <source>
        <strain evidence="1">ASD5510</strain>
    </source>
</reference>